<feature type="non-terminal residue" evidence="1">
    <location>
        <position position="104"/>
    </location>
</feature>
<sequence length="104" mass="11719">MGNGGRRKKGLPVKISKTDKLLVSICLLVFALCKSSGFGVKLFVWRSMSRYDRSLSLLLPHVWVSLAWSRPNRWSSSMRQLSCEFAKSLPLFTPPSMINRGTMA</sequence>
<organism evidence="1 2">
    <name type="scientific">Drosophila guanche</name>
    <name type="common">Fruit fly</name>
    <dbReference type="NCBI Taxonomy" id="7266"/>
    <lineage>
        <taxon>Eukaryota</taxon>
        <taxon>Metazoa</taxon>
        <taxon>Ecdysozoa</taxon>
        <taxon>Arthropoda</taxon>
        <taxon>Hexapoda</taxon>
        <taxon>Insecta</taxon>
        <taxon>Pterygota</taxon>
        <taxon>Neoptera</taxon>
        <taxon>Endopterygota</taxon>
        <taxon>Diptera</taxon>
        <taxon>Brachycera</taxon>
        <taxon>Muscomorpha</taxon>
        <taxon>Ephydroidea</taxon>
        <taxon>Drosophilidae</taxon>
        <taxon>Drosophila</taxon>
        <taxon>Sophophora</taxon>
    </lineage>
</organism>
<gene>
    <name evidence="1" type="ORF">DGUA_6G014667</name>
</gene>
<dbReference type="Proteomes" id="UP000268350">
    <property type="component" value="Unassembled WGS sequence"/>
</dbReference>
<dbReference type="AlphaFoldDB" id="A0A3B0KEU7"/>
<accession>A0A3B0KEU7</accession>
<evidence type="ECO:0000313" key="2">
    <source>
        <dbReference type="Proteomes" id="UP000268350"/>
    </source>
</evidence>
<dbReference type="EMBL" id="OUUW01000009">
    <property type="protein sequence ID" value="SPP84829.1"/>
    <property type="molecule type" value="Genomic_DNA"/>
</dbReference>
<reference evidence="2" key="1">
    <citation type="submission" date="2018-01" db="EMBL/GenBank/DDBJ databases">
        <authorList>
            <person name="Alioto T."/>
            <person name="Alioto T."/>
        </authorList>
    </citation>
    <scope>NUCLEOTIDE SEQUENCE [LARGE SCALE GENOMIC DNA]</scope>
</reference>
<protein>
    <submittedName>
        <fullName evidence="1">Uncharacterized protein</fullName>
    </submittedName>
</protein>
<evidence type="ECO:0000313" key="1">
    <source>
        <dbReference type="EMBL" id="SPP84829.1"/>
    </source>
</evidence>
<name>A0A3B0KEU7_DROGU</name>
<proteinExistence type="predicted"/>
<keyword evidence="2" id="KW-1185">Reference proteome</keyword>